<gene>
    <name evidence="1" type="ORF">FB567DRAFT_633796</name>
</gene>
<accession>A0A8K0QU95</accession>
<reference evidence="1" key="1">
    <citation type="journal article" date="2021" name="Nat. Commun.">
        <title>Genetic determinants of endophytism in the Arabidopsis root mycobiome.</title>
        <authorList>
            <person name="Mesny F."/>
            <person name="Miyauchi S."/>
            <person name="Thiergart T."/>
            <person name="Pickel B."/>
            <person name="Atanasova L."/>
            <person name="Karlsson M."/>
            <person name="Huettel B."/>
            <person name="Barry K.W."/>
            <person name="Haridas S."/>
            <person name="Chen C."/>
            <person name="Bauer D."/>
            <person name="Andreopoulos W."/>
            <person name="Pangilinan J."/>
            <person name="LaButti K."/>
            <person name="Riley R."/>
            <person name="Lipzen A."/>
            <person name="Clum A."/>
            <person name="Drula E."/>
            <person name="Henrissat B."/>
            <person name="Kohler A."/>
            <person name="Grigoriev I.V."/>
            <person name="Martin F.M."/>
            <person name="Hacquard S."/>
        </authorList>
    </citation>
    <scope>NUCLEOTIDE SEQUENCE</scope>
    <source>
        <strain evidence="1">MPI-SDFR-AT-0120</strain>
    </source>
</reference>
<proteinExistence type="predicted"/>
<sequence length="368" mass="41647">MPLVSRSLASHYHVSRTLPRRPQLSSRGGAASLVIWRAHTTLVGTTSPRDAHSKSEILGMLPSHFVEFHKIHYEDRKMDVAAGLQQYYGLPSRLVDTYFVAYCEWRDRMRAWRDDPLNPALILVRDWRDPTTAALMREALERGDHLELGAYDEAVKIFVEIANPMEAKYFQPKEANEASHWNAQDTYSPLVSADQELALPVANNATVPISALDLVSHRYRAAPPTSSQTPGPRPMLEGFNVTLVHLGRIEAVRAASIAETLVETPYCAVARISERNDGTIEGIFAIPIDGPRDGEFLDEEDDEMIAWEPPVRGIYYLGKDFEDVAKQTWTLCRTLEEDNVKIVFPRLEIPRYPQYPIYEWRIKMGGGS</sequence>
<protein>
    <submittedName>
        <fullName evidence="1">Uncharacterized protein</fullName>
    </submittedName>
</protein>
<dbReference type="AlphaFoldDB" id="A0A8K0QU95"/>
<keyword evidence="2" id="KW-1185">Reference proteome</keyword>
<name>A0A8K0QU95_9PLEO</name>
<evidence type="ECO:0000313" key="2">
    <source>
        <dbReference type="Proteomes" id="UP000813461"/>
    </source>
</evidence>
<dbReference type="EMBL" id="JAGMVJ010000026">
    <property type="protein sequence ID" value="KAH7070842.1"/>
    <property type="molecule type" value="Genomic_DNA"/>
</dbReference>
<organism evidence="1 2">
    <name type="scientific">Paraphoma chrysanthemicola</name>
    <dbReference type="NCBI Taxonomy" id="798071"/>
    <lineage>
        <taxon>Eukaryota</taxon>
        <taxon>Fungi</taxon>
        <taxon>Dikarya</taxon>
        <taxon>Ascomycota</taxon>
        <taxon>Pezizomycotina</taxon>
        <taxon>Dothideomycetes</taxon>
        <taxon>Pleosporomycetidae</taxon>
        <taxon>Pleosporales</taxon>
        <taxon>Pleosporineae</taxon>
        <taxon>Phaeosphaeriaceae</taxon>
        <taxon>Paraphoma</taxon>
    </lineage>
</organism>
<comment type="caution">
    <text evidence="1">The sequence shown here is derived from an EMBL/GenBank/DDBJ whole genome shotgun (WGS) entry which is preliminary data.</text>
</comment>
<dbReference type="Proteomes" id="UP000813461">
    <property type="component" value="Unassembled WGS sequence"/>
</dbReference>
<evidence type="ECO:0000313" key="1">
    <source>
        <dbReference type="EMBL" id="KAH7070842.1"/>
    </source>
</evidence>
<dbReference type="OrthoDB" id="3679482at2759"/>